<evidence type="ECO:0000313" key="1">
    <source>
        <dbReference type="EMBL" id="KRX95750.1"/>
    </source>
</evidence>
<proteinExistence type="predicted"/>
<evidence type="ECO:0000313" key="2">
    <source>
        <dbReference type="Proteomes" id="UP000054815"/>
    </source>
</evidence>
<name>A0A0V0Y5R8_TRIPS</name>
<reference evidence="1 2" key="1">
    <citation type="submission" date="2015-01" db="EMBL/GenBank/DDBJ databases">
        <title>Evolution of Trichinella species and genotypes.</title>
        <authorList>
            <person name="Korhonen P.K."/>
            <person name="Edoardo P."/>
            <person name="Giuseppe L.R."/>
            <person name="Gasser R.B."/>
        </authorList>
    </citation>
    <scope>NUCLEOTIDE SEQUENCE [LARGE SCALE GENOMIC DNA]</scope>
    <source>
        <strain evidence="1">ISS141</strain>
    </source>
</reference>
<protein>
    <submittedName>
        <fullName evidence="1">Uncharacterized protein</fullName>
    </submittedName>
</protein>
<gene>
    <name evidence="1" type="ORF">T4E_8353</name>
</gene>
<dbReference type="Proteomes" id="UP000054815">
    <property type="component" value="Unassembled WGS sequence"/>
</dbReference>
<comment type="caution">
    <text evidence="1">The sequence shown here is derived from an EMBL/GenBank/DDBJ whole genome shotgun (WGS) entry which is preliminary data.</text>
</comment>
<dbReference type="AlphaFoldDB" id="A0A0V0Y5R8"/>
<organism evidence="1 2">
    <name type="scientific">Trichinella pseudospiralis</name>
    <name type="common">Parasitic roundworm</name>
    <dbReference type="NCBI Taxonomy" id="6337"/>
    <lineage>
        <taxon>Eukaryota</taxon>
        <taxon>Metazoa</taxon>
        <taxon>Ecdysozoa</taxon>
        <taxon>Nematoda</taxon>
        <taxon>Enoplea</taxon>
        <taxon>Dorylaimia</taxon>
        <taxon>Trichinellida</taxon>
        <taxon>Trichinellidae</taxon>
        <taxon>Trichinella</taxon>
    </lineage>
</organism>
<sequence>MISKLFCCWLVWRVKKMYTSLQRIRFYMHVVSCCDGEMSVELRSWLIFIIARQSSFSASYSLQSGYYFFFYLWHFIWTQEAVLCGSLLETKQAE</sequence>
<accession>A0A0V0Y5R8</accession>
<dbReference type="EMBL" id="JYDU01000052">
    <property type="protein sequence ID" value="KRX95750.1"/>
    <property type="molecule type" value="Genomic_DNA"/>
</dbReference>